<proteinExistence type="predicted"/>
<evidence type="ECO:0000256" key="1">
    <source>
        <dbReference type="SAM" id="MobiDB-lite"/>
    </source>
</evidence>
<dbReference type="Proteomes" id="UP000628854">
    <property type="component" value="Unassembled WGS sequence"/>
</dbReference>
<feature type="region of interest" description="Disordered" evidence="1">
    <location>
        <begin position="71"/>
        <end position="100"/>
    </location>
</feature>
<dbReference type="EMBL" id="BMKF01000002">
    <property type="protein sequence ID" value="GGB76983.1"/>
    <property type="molecule type" value="Genomic_DNA"/>
</dbReference>
<accession>A0ABQ1JSZ4</accession>
<protein>
    <recommendedName>
        <fullName evidence="5">Phage holin family protein</fullName>
    </recommendedName>
</protein>
<feature type="transmembrane region" description="Helical" evidence="2">
    <location>
        <begin position="32"/>
        <end position="62"/>
    </location>
</feature>
<reference evidence="4" key="1">
    <citation type="journal article" date="2019" name="Int. J. Syst. Evol. Microbiol.">
        <title>The Global Catalogue of Microorganisms (GCM) 10K type strain sequencing project: providing services to taxonomists for standard genome sequencing and annotation.</title>
        <authorList>
            <consortium name="The Broad Institute Genomics Platform"/>
            <consortium name="The Broad Institute Genome Sequencing Center for Infectious Disease"/>
            <person name="Wu L."/>
            <person name="Ma J."/>
        </authorList>
    </citation>
    <scope>NUCLEOTIDE SEQUENCE [LARGE SCALE GENOMIC DNA]</scope>
    <source>
        <strain evidence="4">CGMCC 1.15928</strain>
    </source>
</reference>
<name>A0ABQ1JSZ4_9PROT</name>
<keyword evidence="2" id="KW-1133">Transmembrane helix</keyword>
<evidence type="ECO:0000256" key="2">
    <source>
        <dbReference type="SAM" id="Phobius"/>
    </source>
</evidence>
<comment type="caution">
    <text evidence="3">The sequence shown here is derived from an EMBL/GenBank/DDBJ whole genome shotgun (WGS) entry which is preliminary data.</text>
</comment>
<evidence type="ECO:0000313" key="4">
    <source>
        <dbReference type="Proteomes" id="UP000628854"/>
    </source>
</evidence>
<keyword evidence="2" id="KW-0812">Transmembrane</keyword>
<gene>
    <name evidence="3" type="ORF">GCM10011503_27190</name>
</gene>
<keyword evidence="2" id="KW-0472">Membrane</keyword>
<keyword evidence="4" id="KW-1185">Reference proteome</keyword>
<sequence>MTAARTGVSFEAILARIGNGLREAARWGLRGVMALVIIFMAGVIAVVTAAVGLVIAAIAVLLRLTGARPKAASQPGETQQGPGDGITLDAHRTARGWTVE</sequence>
<evidence type="ECO:0000313" key="3">
    <source>
        <dbReference type="EMBL" id="GGB76983.1"/>
    </source>
</evidence>
<organism evidence="3 4">
    <name type="scientific">Henriciella pelagia</name>
    <dbReference type="NCBI Taxonomy" id="1977912"/>
    <lineage>
        <taxon>Bacteria</taxon>
        <taxon>Pseudomonadati</taxon>
        <taxon>Pseudomonadota</taxon>
        <taxon>Alphaproteobacteria</taxon>
        <taxon>Hyphomonadales</taxon>
        <taxon>Hyphomonadaceae</taxon>
        <taxon>Henriciella</taxon>
    </lineage>
</organism>
<dbReference type="RefSeq" id="WP_084391285.1">
    <property type="nucleotide sequence ID" value="NZ_BMKF01000002.1"/>
</dbReference>
<evidence type="ECO:0008006" key="5">
    <source>
        <dbReference type="Google" id="ProtNLM"/>
    </source>
</evidence>